<dbReference type="PANTHER" id="PTHR30619:SF7">
    <property type="entry name" value="BETA-LACTAMASE DOMAIN PROTEIN"/>
    <property type="match status" value="1"/>
</dbReference>
<organism evidence="3 4">
    <name type="scientific">[Clostridium] leptum CAG:27</name>
    <dbReference type="NCBI Taxonomy" id="1263068"/>
    <lineage>
        <taxon>Bacteria</taxon>
        <taxon>Bacillati</taxon>
        <taxon>Bacillota</taxon>
        <taxon>Clostridia</taxon>
        <taxon>Eubacteriales</taxon>
        <taxon>Oscillospiraceae</taxon>
        <taxon>Oscillospiraceae incertae sedis</taxon>
    </lineage>
</organism>
<evidence type="ECO:0000313" key="3">
    <source>
        <dbReference type="EMBL" id="CDC03510.1"/>
    </source>
</evidence>
<accession>R6MXH8</accession>
<dbReference type="InterPro" id="IPR052159">
    <property type="entry name" value="Competence_DNA_uptake"/>
</dbReference>
<keyword evidence="1" id="KW-1133">Transmembrane helix</keyword>
<feature type="domain" description="Metallo-beta-lactamase" evidence="2">
    <location>
        <begin position="69"/>
        <end position="268"/>
    </location>
</feature>
<dbReference type="Proteomes" id="UP000018168">
    <property type="component" value="Unassembled WGS sequence"/>
</dbReference>
<reference evidence="3" key="1">
    <citation type="submission" date="2012-11" db="EMBL/GenBank/DDBJ databases">
        <title>Dependencies among metagenomic species, viruses, plasmids and units of genetic variation.</title>
        <authorList>
            <person name="Nielsen H.B."/>
            <person name="Almeida M."/>
            <person name="Juncker A.S."/>
            <person name="Rasmussen S."/>
            <person name="Li J."/>
            <person name="Sunagawa S."/>
            <person name="Plichta D."/>
            <person name="Gautier L."/>
            <person name="Le Chatelier E."/>
            <person name="Peletier E."/>
            <person name="Bonde I."/>
            <person name="Nielsen T."/>
            <person name="Manichanh C."/>
            <person name="Arumugam M."/>
            <person name="Batto J."/>
            <person name="Santos M.B.Q.D."/>
            <person name="Blom N."/>
            <person name="Borruel N."/>
            <person name="Burgdorf K.S."/>
            <person name="Boumezbeur F."/>
            <person name="Casellas F."/>
            <person name="Dore J."/>
            <person name="Guarner F."/>
            <person name="Hansen T."/>
            <person name="Hildebrand F."/>
            <person name="Kaas R.S."/>
            <person name="Kennedy S."/>
            <person name="Kristiansen K."/>
            <person name="Kultima J.R."/>
            <person name="Leonard P."/>
            <person name="Levenez F."/>
            <person name="Lund O."/>
            <person name="Moumen B."/>
            <person name="Le Paslier D."/>
            <person name="Pons N."/>
            <person name="Pedersen O."/>
            <person name="Prifti E."/>
            <person name="Qin J."/>
            <person name="Raes J."/>
            <person name="Tap J."/>
            <person name="Tims S."/>
            <person name="Ussery D.W."/>
            <person name="Yamada T."/>
            <person name="MetaHit consortium"/>
            <person name="Renault P."/>
            <person name="Sicheritz-Ponten T."/>
            <person name="Bork P."/>
            <person name="Wang J."/>
            <person name="Brunak S."/>
            <person name="Ehrlich S.D."/>
        </authorList>
    </citation>
    <scope>NUCLEOTIDE SEQUENCE [LARGE SCALE GENOMIC DNA]</scope>
</reference>
<keyword evidence="1" id="KW-0812">Transmembrane</keyword>
<dbReference type="Pfam" id="PF00753">
    <property type="entry name" value="Lactamase_B"/>
    <property type="match status" value="1"/>
</dbReference>
<comment type="caution">
    <text evidence="3">The sequence shown here is derived from an EMBL/GenBank/DDBJ whole genome shotgun (WGS) entry which is preliminary data.</text>
</comment>
<keyword evidence="1" id="KW-0472">Membrane</keyword>
<protein>
    <submittedName>
        <fullName evidence="3">Metallo-beta-lactamase domain protein</fullName>
    </submittedName>
</protein>
<dbReference type="Gene3D" id="3.60.15.10">
    <property type="entry name" value="Ribonuclease Z/Hydroxyacylglutathione hydrolase-like"/>
    <property type="match status" value="1"/>
</dbReference>
<dbReference type="SUPFAM" id="SSF56281">
    <property type="entry name" value="Metallo-hydrolase/oxidoreductase"/>
    <property type="match status" value="1"/>
</dbReference>
<dbReference type="CDD" id="cd07731">
    <property type="entry name" value="ComA-like_MBL-fold"/>
    <property type="match status" value="1"/>
</dbReference>
<name>R6MXH8_9FIRM</name>
<dbReference type="SMART" id="SM00849">
    <property type="entry name" value="Lactamase_B"/>
    <property type="match status" value="1"/>
</dbReference>
<dbReference type="PANTHER" id="PTHR30619">
    <property type="entry name" value="DNA INTERNALIZATION/COMPETENCE PROTEIN COMEC/REC2"/>
    <property type="match status" value="1"/>
</dbReference>
<evidence type="ECO:0000313" key="4">
    <source>
        <dbReference type="Proteomes" id="UP000018168"/>
    </source>
</evidence>
<sequence length="320" mass="35243">MRRMSRRRKSTLFSAVIVAIAALCTYFFMGGPELSDQKTEPQTGEGQAVSIPAPEKGRELQIQYLDAGQADATLIRLPNGQTMLIDAGGNATADRLVEYIAKQGVKRIDFLIGTHPHEDHIGGLDKVIEAFDIGEIYLPKVADSQVPTTRTYEDVLAAVDQKGLRVNRGAAGTVLFQRDELSARLLAPNSDAYDELNSYSIVVLLTYGERKFLFMGDAESDSEQEILERFGNVTADVLKCGHHGSSTSTSEAFLDRVSPEYAVISCGRDNSYGHPHQETLERLDRKNVTVYRTDQQHTVIASCDGEKLTLDAVDISLEKD</sequence>
<dbReference type="AlphaFoldDB" id="R6MXH8"/>
<dbReference type="InterPro" id="IPR001279">
    <property type="entry name" value="Metallo-B-lactamas"/>
</dbReference>
<dbReference type="InterPro" id="IPR036866">
    <property type="entry name" value="RibonucZ/Hydroxyglut_hydro"/>
</dbReference>
<evidence type="ECO:0000256" key="1">
    <source>
        <dbReference type="SAM" id="Phobius"/>
    </source>
</evidence>
<dbReference type="InterPro" id="IPR035681">
    <property type="entry name" value="ComA-like_MBL"/>
</dbReference>
<evidence type="ECO:0000259" key="2">
    <source>
        <dbReference type="SMART" id="SM00849"/>
    </source>
</evidence>
<proteinExistence type="predicted"/>
<gene>
    <name evidence="3" type="ORF">BN578_01512</name>
</gene>
<dbReference type="EMBL" id="CBEP010000008">
    <property type="protein sequence ID" value="CDC03510.1"/>
    <property type="molecule type" value="Genomic_DNA"/>
</dbReference>
<feature type="transmembrane region" description="Helical" evidence="1">
    <location>
        <begin position="12"/>
        <end position="29"/>
    </location>
</feature>